<keyword evidence="7 10" id="KW-0119">Carbohydrate metabolism</keyword>
<comment type="catalytic activity">
    <reaction evidence="1 10">
        <text>Transfers a segment of a (1-&gt;4)-alpha-D-glucan to a new position in an acceptor, which may be glucose or a (1-&gt;4)-alpha-D-glucan.</text>
        <dbReference type="EC" id="2.4.1.25"/>
    </reaction>
</comment>
<dbReference type="GO" id="GO:0005975">
    <property type="term" value="P:carbohydrate metabolic process"/>
    <property type="evidence" value="ECO:0007669"/>
    <property type="project" value="InterPro"/>
</dbReference>
<dbReference type="EC" id="2.4.1.25" evidence="3 10"/>
<evidence type="ECO:0000256" key="6">
    <source>
        <dbReference type="ARBA" id="ARBA00022679"/>
    </source>
</evidence>
<name>A0A147GQJ0_9BURK</name>
<dbReference type="PATRIC" id="fig|433924.3.peg.600"/>
<dbReference type="EMBL" id="LDSL01000122">
    <property type="protein sequence ID" value="KTT16698.1"/>
    <property type="molecule type" value="Genomic_DNA"/>
</dbReference>
<evidence type="ECO:0000256" key="8">
    <source>
        <dbReference type="ARBA" id="ARBA00031423"/>
    </source>
</evidence>
<dbReference type="NCBIfam" id="TIGR00217">
    <property type="entry name" value="malQ"/>
    <property type="match status" value="1"/>
</dbReference>
<keyword evidence="5 10" id="KW-0328">Glycosyltransferase</keyword>
<sequence length="1700" mass="186253">MLDALYRACARSGLATRYHDVWGREVTVEPRHLASLLAELGMGRHAPEDGAAWQAEIDRLDDAEWREPLPPVLLAQADALRLPLTLRWPEGETTPSWTLRLEEGGAHEGQVEFAQGEGARRHVDGRTQVERRVVLDLPEALPMGYHRLKVGTAEALVIAAPSSCQPPPGDAEGQRHWGVAAQLYGLRSAGQWGMGDFADLGRLVEQAAALGAQAVGLNPLHALFLDDPGQCSPYSPSSRLFLNPLYIAVEALSEYADCLPARRLVESAEFQARLAALRDSDRVDHSGVAAAKLEVLALLHEHVRSQRESAEPGLVARQRAKAFDDFRTERGTALQRHATFEALRRHLRARDPDCWGPPCWPEALRDAASPEVQAFAREHAAQVEFQAWLQWLAASQLDAAARQCRSRGMAIGLYLDLAVSVDRHGADAWAGGELFAPRASVGAPPDALNQLGQDWGLPPMRPAAMRRTGYGLFIDALRAGMRNAGAVRIDHVMGLSRLFWIPPGEHAASGAYVAYPAEEMMAIVALESRRQRCVVIGEDLGTVSDETRALMQRYGLLSYRLMVFEREGAAFKPPAAYPSQALAAFSTHDLATLEGWWAGTDLQERIRLQLYPSDEMARQQLAERAGDRVQLAFALEDAGALDAEAGARLLGSGDVGTGAAAAVYGWLAQAPSRLLMVQAEDLLGEREQANLPGTVNEHPNWRRRLALPVDRWAQDGRVAAIAAAVAAQRPAASGAGEAGGPVRHPLRLPRATYRLQFHAGFTFDDAIAILPYLQRLGISHVYCSPIQRARPGSTHGYDVVAHGEINPELGGEAGFMRFCAALQRHGMGQIVDLVPNHMGVLGGDNPWWEDVLENGPASVYASHFDIEWQPSDPELAGKVLLPVLGGAYGQVLDDGELKLGMDAATGRLAIHYHDHCFPVAPESHAEVLRSAEPLVAGPEEAAALSGLAQAFEALPAGPDAQPRRDRDKAAAQARLAALIGDSAAFGAALQAAVARWNHPRWRERLHALLEAQHYRLAFWRVASDEINYRRFFDVNELAALRMERPEVFEATHGLALDLAARGLVDGLRIDHPDGLLDPDTYFHQLQQGYARRTGRRLAADDGTGRPERPLYVVAEKIAAGHEDVPESWAVHGTTGYRFANVAAGVLVDTEAEAAFQRIWRGFTGEDESFHEVEYQGKRAVTRNALASDLTMIAAAALRIARADRRTRDYTLNNLRRALAEVATCMRVYRSYVTARGISVQDRYYIDDAIATARWRGELADDSIYDFVGELLRGELHADGDTALHAQVIRLAARFQQFSAPVAAKGVEDTAFYRWFPLASLNEVGGDPATFGFTLAQFHEASADRARRWPHTLLASSTHDNKRAEDVRMRLHVLSEMPAAWRLALRRWHALAAPLIEAAEKAHGEAPSRADEYLIYQSLLGIWPAGGADAAARKDIAERLVRYMHKAAREGKRHTSWVTPNEAYEAALADFVKALVEDAAFRADFEPQAERMAWLGALNSLVFTALKFCSAGVPDTYQGTEWLDFSLVDPDNRRPVDYEARSETLARLEAVAARPERIADGLAERMTPARIGEAKLWTAWRLLQMRRDHAALMRDGDHQPLPAAGPAADAVVGFTRQAGDDAMVFVAARFFARQDADRRDGPPPAQWRPAPWAGTRVDLPARAGGWRDVLSGRVLQGGAVDLEALLQSLPIAVLVPAEHAA</sequence>
<evidence type="ECO:0000256" key="10">
    <source>
        <dbReference type="RuleBase" id="RU361207"/>
    </source>
</evidence>
<evidence type="ECO:0000259" key="11">
    <source>
        <dbReference type="SMART" id="SM00642"/>
    </source>
</evidence>
<evidence type="ECO:0000313" key="13">
    <source>
        <dbReference type="Proteomes" id="UP000072741"/>
    </source>
</evidence>
<dbReference type="CDD" id="cd11336">
    <property type="entry name" value="AmyAc_MTSase"/>
    <property type="match status" value="1"/>
</dbReference>
<dbReference type="NCBIfam" id="TIGR02401">
    <property type="entry name" value="trehalose_TreY"/>
    <property type="match status" value="1"/>
</dbReference>
<keyword evidence="6 10" id="KW-0808">Transferase</keyword>
<evidence type="ECO:0000313" key="12">
    <source>
        <dbReference type="EMBL" id="KTT16698.1"/>
    </source>
</evidence>
<organism evidence="12 13">
    <name type="scientific">Pseudacidovorax intermedius</name>
    <dbReference type="NCBI Taxonomy" id="433924"/>
    <lineage>
        <taxon>Bacteria</taxon>
        <taxon>Pseudomonadati</taxon>
        <taxon>Pseudomonadota</taxon>
        <taxon>Betaproteobacteria</taxon>
        <taxon>Burkholderiales</taxon>
        <taxon>Comamonadaceae</taxon>
        <taxon>Pseudacidovorax</taxon>
    </lineage>
</organism>
<dbReference type="InterPro" id="IPR012767">
    <property type="entry name" value="Trehalose_TreY"/>
</dbReference>
<comment type="similarity">
    <text evidence="2 10">Belongs to the disproportionating enzyme family.</text>
</comment>
<dbReference type="Proteomes" id="UP000072741">
    <property type="component" value="Unassembled WGS sequence"/>
</dbReference>
<evidence type="ECO:0000256" key="5">
    <source>
        <dbReference type="ARBA" id="ARBA00022676"/>
    </source>
</evidence>
<dbReference type="GO" id="GO:0004134">
    <property type="term" value="F:4-alpha-glucanotransferase activity"/>
    <property type="evidence" value="ECO:0007669"/>
    <property type="project" value="UniProtKB-EC"/>
</dbReference>
<dbReference type="PANTHER" id="PTHR32438">
    <property type="entry name" value="4-ALPHA-GLUCANOTRANSFERASE DPE1, CHLOROPLASTIC/AMYLOPLASTIC"/>
    <property type="match status" value="1"/>
</dbReference>
<dbReference type="OrthoDB" id="9761577at2"/>
<dbReference type="Gene3D" id="3.30.1590.10">
    <property type="entry name" value="Maltooligosyl trehalose synthase, domain 2"/>
    <property type="match status" value="1"/>
</dbReference>
<proteinExistence type="inferred from homology"/>
<evidence type="ECO:0000256" key="7">
    <source>
        <dbReference type="ARBA" id="ARBA00023277"/>
    </source>
</evidence>
<comment type="caution">
    <text evidence="12">The sequence shown here is derived from an EMBL/GenBank/DDBJ whole genome shotgun (WGS) entry which is preliminary data.</text>
</comment>
<dbReference type="SUPFAM" id="SSF51445">
    <property type="entry name" value="(Trans)glycosidases"/>
    <property type="match status" value="2"/>
</dbReference>
<evidence type="ECO:0000256" key="4">
    <source>
        <dbReference type="ARBA" id="ARBA00020295"/>
    </source>
</evidence>
<accession>A0A147GQJ0</accession>
<dbReference type="Pfam" id="PF02446">
    <property type="entry name" value="Glyco_hydro_77"/>
    <property type="match status" value="1"/>
</dbReference>
<gene>
    <name evidence="12" type="ORF">NS331_18115</name>
</gene>
<protein>
    <recommendedName>
        <fullName evidence="4 10">4-alpha-glucanotransferase</fullName>
        <ecNumber evidence="3 10">2.4.1.25</ecNumber>
    </recommendedName>
    <alternativeName>
        <fullName evidence="8 10">Amylomaltase</fullName>
    </alternativeName>
    <alternativeName>
        <fullName evidence="9 10">Disproportionating enzyme</fullName>
    </alternativeName>
</protein>
<dbReference type="SMART" id="SM00642">
    <property type="entry name" value="Aamy"/>
    <property type="match status" value="1"/>
</dbReference>
<dbReference type="InterPro" id="IPR003385">
    <property type="entry name" value="Glyco_hydro_77"/>
</dbReference>
<evidence type="ECO:0000256" key="9">
    <source>
        <dbReference type="ARBA" id="ARBA00031501"/>
    </source>
</evidence>
<dbReference type="Pfam" id="PF00128">
    <property type="entry name" value="Alpha-amylase"/>
    <property type="match status" value="1"/>
</dbReference>
<evidence type="ECO:0000256" key="3">
    <source>
        <dbReference type="ARBA" id="ARBA00012560"/>
    </source>
</evidence>
<dbReference type="InterPro" id="IPR048458">
    <property type="entry name" value="MalQ_N"/>
</dbReference>
<dbReference type="PANTHER" id="PTHR32438:SF5">
    <property type="entry name" value="4-ALPHA-GLUCANOTRANSFERASE DPE1, CHLOROPLASTIC_AMYLOPLASTIC"/>
    <property type="match status" value="1"/>
</dbReference>
<keyword evidence="13" id="KW-1185">Reference proteome</keyword>
<dbReference type="Gene3D" id="3.20.20.80">
    <property type="entry name" value="Glycosidases"/>
    <property type="match status" value="4"/>
</dbReference>
<evidence type="ECO:0000256" key="1">
    <source>
        <dbReference type="ARBA" id="ARBA00000439"/>
    </source>
</evidence>
<evidence type="ECO:0000256" key="2">
    <source>
        <dbReference type="ARBA" id="ARBA00005684"/>
    </source>
</evidence>
<dbReference type="RefSeq" id="WP_058643351.1">
    <property type="nucleotide sequence ID" value="NZ_LDSL01000122.1"/>
</dbReference>
<dbReference type="InterPro" id="IPR017853">
    <property type="entry name" value="GH"/>
</dbReference>
<dbReference type="Pfam" id="PF21226">
    <property type="entry name" value="MalQ_N"/>
    <property type="match status" value="1"/>
</dbReference>
<reference evidence="12 13" key="1">
    <citation type="journal article" date="2016" name="Front. Microbiol.">
        <title>Genomic Resource of Rice Seed Associated Bacteria.</title>
        <authorList>
            <person name="Midha S."/>
            <person name="Bansal K."/>
            <person name="Sharma S."/>
            <person name="Kumar N."/>
            <person name="Patil P.P."/>
            <person name="Chaudhry V."/>
            <person name="Patil P.B."/>
        </authorList>
    </citation>
    <scope>NUCLEOTIDE SEQUENCE [LARGE SCALE GENOMIC DNA]</scope>
    <source>
        <strain evidence="12 13">NS331</strain>
    </source>
</reference>
<dbReference type="InterPro" id="IPR006047">
    <property type="entry name" value="GH13_cat_dom"/>
</dbReference>
<feature type="domain" description="Glycosyl hydrolase family 13 catalytic" evidence="11">
    <location>
        <begin position="757"/>
        <end position="1293"/>
    </location>
</feature>